<feature type="transmembrane region" description="Helical" evidence="2">
    <location>
        <begin position="26"/>
        <end position="46"/>
    </location>
</feature>
<sequence>MLADLLNGLNEPFPCSESWFGDFKQISVVGVFVAVFLFLFEPFGLHGVGDDLPWLCASFGLVTIVFGTVFDLVVRYVLKIKKQAASWTLWKWMLASLLNLVWIALGNFWLLSRVYPGEYTVHSFFGAMLGYTLLLGVLPVTFTGLLVQLRAKNEYQKQASSIEPQRLRPQATHAVTIQATYGASLDVNGTSLLFVEAMQNYVVVHFHDDQSTRQREVVRTTLAAAQQALQELGVIRCHRSYLVNPKSVINIAGNAQGLKLSLQGVDEFVPVSRRYIPELRAAIEL</sequence>
<dbReference type="PANTHER" id="PTHR37299">
    <property type="entry name" value="TRANSCRIPTIONAL REGULATOR-RELATED"/>
    <property type="match status" value="1"/>
</dbReference>
<evidence type="ECO:0000313" key="5">
    <source>
        <dbReference type="Proteomes" id="UP000614811"/>
    </source>
</evidence>
<reference evidence="4" key="1">
    <citation type="journal article" date="2014" name="Int. J. Syst. Evol. Microbiol.">
        <title>Complete genome sequence of Corynebacterium casei LMG S-19264T (=DSM 44701T), isolated from a smear-ripened cheese.</title>
        <authorList>
            <consortium name="US DOE Joint Genome Institute (JGI-PGF)"/>
            <person name="Walter F."/>
            <person name="Albersmeier A."/>
            <person name="Kalinowski J."/>
            <person name="Ruckert C."/>
        </authorList>
    </citation>
    <scope>NUCLEOTIDE SEQUENCE</scope>
    <source>
        <strain evidence="4">KCTC 12711</strain>
    </source>
</reference>
<dbReference type="GO" id="GO:0003677">
    <property type="term" value="F:DNA binding"/>
    <property type="evidence" value="ECO:0007669"/>
    <property type="project" value="InterPro"/>
</dbReference>
<proteinExistence type="predicted"/>
<gene>
    <name evidence="4" type="ORF">GCM10008090_01840</name>
</gene>
<keyword evidence="1" id="KW-0902">Two-component regulatory system</keyword>
<dbReference type="AlphaFoldDB" id="A0A918VFJ8"/>
<dbReference type="EMBL" id="BMXA01000001">
    <property type="protein sequence ID" value="GGZ97190.1"/>
    <property type="molecule type" value="Genomic_DNA"/>
</dbReference>
<keyword evidence="5" id="KW-1185">Reference proteome</keyword>
<keyword evidence="2" id="KW-0812">Transmembrane</keyword>
<reference evidence="4" key="2">
    <citation type="submission" date="2020-09" db="EMBL/GenBank/DDBJ databases">
        <authorList>
            <person name="Sun Q."/>
            <person name="Kim S."/>
        </authorList>
    </citation>
    <scope>NUCLEOTIDE SEQUENCE</scope>
    <source>
        <strain evidence="4">KCTC 12711</strain>
    </source>
</reference>
<comment type="caution">
    <text evidence="4">The sequence shown here is derived from an EMBL/GenBank/DDBJ whole genome shotgun (WGS) entry which is preliminary data.</text>
</comment>
<evidence type="ECO:0000259" key="3">
    <source>
        <dbReference type="PROSITE" id="PS50930"/>
    </source>
</evidence>
<evidence type="ECO:0000256" key="2">
    <source>
        <dbReference type="SAM" id="Phobius"/>
    </source>
</evidence>
<dbReference type="RefSeq" id="WP_189398129.1">
    <property type="nucleotide sequence ID" value="NZ_BMXA01000001.1"/>
</dbReference>
<dbReference type="PANTHER" id="PTHR37299:SF1">
    <property type="entry name" value="STAGE 0 SPORULATION PROTEIN A HOMOLOG"/>
    <property type="match status" value="1"/>
</dbReference>
<feature type="transmembrane region" description="Helical" evidence="2">
    <location>
        <begin position="52"/>
        <end position="78"/>
    </location>
</feature>
<dbReference type="SMART" id="SM00850">
    <property type="entry name" value="LytTR"/>
    <property type="match status" value="1"/>
</dbReference>
<evidence type="ECO:0000256" key="1">
    <source>
        <dbReference type="ARBA" id="ARBA00023012"/>
    </source>
</evidence>
<keyword evidence="2" id="KW-0472">Membrane</keyword>
<keyword evidence="2" id="KW-1133">Transmembrane helix</keyword>
<dbReference type="GO" id="GO:0000156">
    <property type="term" value="F:phosphorelay response regulator activity"/>
    <property type="evidence" value="ECO:0007669"/>
    <property type="project" value="InterPro"/>
</dbReference>
<dbReference type="InterPro" id="IPR046947">
    <property type="entry name" value="LytR-like"/>
</dbReference>
<protein>
    <recommendedName>
        <fullName evidence="3">HTH LytTR-type domain-containing protein</fullName>
    </recommendedName>
</protein>
<dbReference type="Proteomes" id="UP000614811">
    <property type="component" value="Unassembled WGS sequence"/>
</dbReference>
<evidence type="ECO:0000313" key="4">
    <source>
        <dbReference type="EMBL" id="GGZ97190.1"/>
    </source>
</evidence>
<organism evidence="4 5">
    <name type="scientific">Arenicella chitinivorans</name>
    <dbReference type="NCBI Taxonomy" id="1329800"/>
    <lineage>
        <taxon>Bacteria</taxon>
        <taxon>Pseudomonadati</taxon>
        <taxon>Pseudomonadota</taxon>
        <taxon>Gammaproteobacteria</taxon>
        <taxon>Arenicellales</taxon>
        <taxon>Arenicellaceae</taxon>
        <taxon>Arenicella</taxon>
    </lineage>
</organism>
<feature type="transmembrane region" description="Helical" evidence="2">
    <location>
        <begin position="123"/>
        <end position="147"/>
    </location>
</feature>
<feature type="transmembrane region" description="Helical" evidence="2">
    <location>
        <begin position="90"/>
        <end position="111"/>
    </location>
</feature>
<dbReference type="PROSITE" id="PS50930">
    <property type="entry name" value="HTH_LYTTR"/>
    <property type="match status" value="1"/>
</dbReference>
<dbReference type="InterPro" id="IPR007492">
    <property type="entry name" value="LytTR_DNA-bd_dom"/>
</dbReference>
<name>A0A918VFJ8_9GAMM</name>
<accession>A0A918VFJ8</accession>
<dbReference type="Pfam" id="PF04397">
    <property type="entry name" value="LytTR"/>
    <property type="match status" value="1"/>
</dbReference>
<dbReference type="Gene3D" id="2.40.50.1020">
    <property type="entry name" value="LytTr DNA-binding domain"/>
    <property type="match status" value="1"/>
</dbReference>
<feature type="domain" description="HTH LytTR-type" evidence="3">
    <location>
        <begin position="235"/>
        <end position="285"/>
    </location>
</feature>